<dbReference type="Gene3D" id="2.30.30.140">
    <property type="match status" value="1"/>
</dbReference>
<feature type="compositionally biased region" description="Low complexity" evidence="1">
    <location>
        <begin position="2422"/>
        <end position="2454"/>
    </location>
</feature>
<feature type="compositionally biased region" description="Polar residues" evidence="1">
    <location>
        <begin position="764"/>
        <end position="776"/>
    </location>
</feature>
<dbReference type="Pfam" id="PF01426">
    <property type="entry name" value="BAH"/>
    <property type="match status" value="1"/>
</dbReference>
<dbReference type="RefSeq" id="XP_017339258.1">
    <property type="nucleotide sequence ID" value="XM_017483769.3"/>
</dbReference>
<feature type="region of interest" description="Disordered" evidence="1">
    <location>
        <begin position="723"/>
        <end position="800"/>
    </location>
</feature>
<dbReference type="SMART" id="SM00439">
    <property type="entry name" value="BAH"/>
    <property type="match status" value="1"/>
</dbReference>
<reference evidence="3" key="1">
    <citation type="journal article" date="2016" name="Nat. Commun.">
        <title>The channel catfish genome sequence provides insights into the evolution of scale formation in teleosts.</title>
        <authorList>
            <person name="Liu Z."/>
            <person name="Liu S."/>
            <person name="Yao J."/>
            <person name="Bao L."/>
            <person name="Zhang J."/>
            <person name="Li Y."/>
            <person name="Jiang C."/>
            <person name="Sun L."/>
            <person name="Wang R."/>
            <person name="Zhang Y."/>
            <person name="Zhou T."/>
            <person name="Zeng Q."/>
            <person name="Fu Q."/>
            <person name="Gao S."/>
            <person name="Li N."/>
            <person name="Koren S."/>
            <person name="Jiang Y."/>
            <person name="Zimin A."/>
            <person name="Xu P."/>
            <person name="Phillippy A.M."/>
            <person name="Geng X."/>
            <person name="Song L."/>
            <person name="Sun F."/>
            <person name="Li C."/>
            <person name="Wang X."/>
            <person name="Chen A."/>
            <person name="Jin Y."/>
            <person name="Yuan Z."/>
            <person name="Yang Y."/>
            <person name="Tan S."/>
            <person name="Peatman E."/>
            <person name="Lu J."/>
            <person name="Qin Z."/>
            <person name="Dunham R."/>
            <person name="Li Z."/>
            <person name="Sonstegard T."/>
            <person name="Feng J."/>
            <person name="Danzmann R.G."/>
            <person name="Schroeder S."/>
            <person name="Scheffler B."/>
            <person name="Duke M.V."/>
            <person name="Ballard L."/>
            <person name="Kucuktas H."/>
            <person name="Kaltenboeck L."/>
            <person name="Liu H."/>
            <person name="Armbruster J."/>
            <person name="Xie Y."/>
            <person name="Kirby M.L."/>
            <person name="Tian Y."/>
            <person name="Flanagan M.E."/>
            <person name="Mu W."/>
            <person name="Waldbieser G.C."/>
        </authorList>
    </citation>
    <scope>NUCLEOTIDE SEQUENCE [LARGE SCALE GENOMIC DNA]</scope>
    <source>
        <strain evidence="3">SDA103</strain>
    </source>
</reference>
<feature type="region of interest" description="Disordered" evidence="1">
    <location>
        <begin position="78"/>
        <end position="113"/>
    </location>
</feature>
<feature type="compositionally biased region" description="Polar residues" evidence="1">
    <location>
        <begin position="276"/>
        <end position="291"/>
    </location>
</feature>
<dbReference type="OrthoDB" id="6426227at2759"/>
<feature type="compositionally biased region" description="Polar residues" evidence="1">
    <location>
        <begin position="1370"/>
        <end position="1387"/>
    </location>
</feature>
<gene>
    <name evidence="4 5 6 7 8 9" type="primary">bahcc1b</name>
</gene>
<feature type="compositionally biased region" description="Basic and acidic residues" evidence="1">
    <location>
        <begin position="2534"/>
        <end position="2546"/>
    </location>
</feature>
<dbReference type="RefSeq" id="XP_053540853.1">
    <property type="nucleotide sequence ID" value="XM_053684878.1"/>
</dbReference>
<feature type="compositionally biased region" description="Polar residues" evidence="1">
    <location>
        <begin position="2170"/>
        <end position="2185"/>
    </location>
</feature>
<dbReference type="PANTHER" id="PTHR12505:SF22">
    <property type="entry name" value="BAH AND COILED-COIL DOMAIN-CONTAINING PROTEIN 1"/>
    <property type="match status" value="1"/>
</dbReference>
<evidence type="ECO:0000313" key="5">
    <source>
        <dbReference type="RefSeq" id="XP_017339256.1"/>
    </source>
</evidence>
<feature type="region of interest" description="Disordered" evidence="1">
    <location>
        <begin position="1722"/>
        <end position="1779"/>
    </location>
</feature>
<feature type="region of interest" description="Disordered" evidence="1">
    <location>
        <begin position="1045"/>
        <end position="1327"/>
    </location>
</feature>
<evidence type="ECO:0000313" key="9">
    <source>
        <dbReference type="RefSeq" id="XP_053540856.1"/>
    </source>
</evidence>
<dbReference type="PANTHER" id="PTHR12505">
    <property type="entry name" value="PHD FINGER TRANSCRIPTION FACTOR"/>
    <property type="match status" value="1"/>
</dbReference>
<feature type="compositionally biased region" description="Basic and acidic residues" evidence="1">
    <location>
        <begin position="222"/>
        <end position="240"/>
    </location>
</feature>
<feature type="region of interest" description="Disordered" evidence="1">
    <location>
        <begin position="463"/>
        <end position="567"/>
    </location>
</feature>
<feature type="region of interest" description="Disordered" evidence="1">
    <location>
        <begin position="2422"/>
        <end position="2459"/>
    </location>
</feature>
<feature type="compositionally biased region" description="Acidic residues" evidence="1">
    <location>
        <begin position="1954"/>
        <end position="1967"/>
    </location>
</feature>
<dbReference type="InterPro" id="IPR056841">
    <property type="entry name" value="TNRC18_BAHCC1-like_SH3"/>
</dbReference>
<evidence type="ECO:0000313" key="4">
    <source>
        <dbReference type="RefSeq" id="XP_017339255.1"/>
    </source>
</evidence>
<feature type="compositionally biased region" description="Basic and acidic residues" evidence="1">
    <location>
        <begin position="1160"/>
        <end position="1172"/>
    </location>
</feature>
<dbReference type="PROSITE" id="PS51038">
    <property type="entry name" value="BAH"/>
    <property type="match status" value="1"/>
</dbReference>
<dbReference type="RefSeq" id="XP_053540855.1">
    <property type="nucleotide sequence ID" value="XM_053684880.1"/>
</dbReference>
<feature type="compositionally biased region" description="Polar residues" evidence="1">
    <location>
        <begin position="620"/>
        <end position="638"/>
    </location>
</feature>
<dbReference type="KEGG" id="ipu:108274008"/>
<evidence type="ECO:0000313" key="6">
    <source>
        <dbReference type="RefSeq" id="XP_017339258.1"/>
    </source>
</evidence>
<dbReference type="RefSeq" id="XP_017339256.1">
    <property type="nucleotide sequence ID" value="XM_017483767.3"/>
</dbReference>
<feature type="region of interest" description="Disordered" evidence="1">
    <location>
        <begin position="2126"/>
        <end position="2185"/>
    </location>
</feature>
<keyword evidence="3" id="KW-1185">Reference proteome</keyword>
<dbReference type="RefSeq" id="XP_053540856.1">
    <property type="nucleotide sequence ID" value="XM_053684881.1"/>
</dbReference>
<feature type="compositionally biased region" description="Basic and acidic residues" evidence="1">
    <location>
        <begin position="777"/>
        <end position="795"/>
    </location>
</feature>
<feature type="region of interest" description="Disordered" evidence="1">
    <location>
        <begin position="2506"/>
        <end position="2555"/>
    </location>
</feature>
<feature type="region of interest" description="Disordered" evidence="1">
    <location>
        <begin position="172"/>
        <end position="302"/>
    </location>
</feature>
<feature type="compositionally biased region" description="Polar residues" evidence="1">
    <location>
        <begin position="1297"/>
        <end position="1321"/>
    </location>
</feature>
<feature type="compositionally biased region" description="Basic and acidic residues" evidence="1">
    <location>
        <begin position="1264"/>
        <end position="1281"/>
    </location>
</feature>
<dbReference type="RefSeq" id="XP_017339255.1">
    <property type="nucleotide sequence ID" value="XM_017483766.3"/>
</dbReference>
<dbReference type="CDD" id="cd04714">
    <property type="entry name" value="BAH_BAHCC1"/>
    <property type="match status" value="1"/>
</dbReference>
<feature type="region of interest" description="Disordered" evidence="1">
    <location>
        <begin position="583"/>
        <end position="706"/>
    </location>
</feature>
<dbReference type="Pfam" id="PF21744">
    <property type="entry name" value="BAHCC1-like_Tudor"/>
    <property type="match status" value="1"/>
</dbReference>
<feature type="domain" description="BAH" evidence="2">
    <location>
        <begin position="2589"/>
        <end position="2710"/>
    </location>
</feature>
<dbReference type="GO" id="GO:0003682">
    <property type="term" value="F:chromatin binding"/>
    <property type="evidence" value="ECO:0007669"/>
    <property type="project" value="InterPro"/>
</dbReference>
<feature type="compositionally biased region" description="Basic residues" evidence="1">
    <location>
        <begin position="376"/>
        <end position="385"/>
    </location>
</feature>
<feature type="compositionally biased region" description="Polar residues" evidence="1">
    <location>
        <begin position="2523"/>
        <end position="2533"/>
    </location>
</feature>
<feature type="compositionally biased region" description="Low complexity" evidence="1">
    <location>
        <begin position="78"/>
        <end position="88"/>
    </location>
</feature>
<feature type="compositionally biased region" description="Polar residues" evidence="1">
    <location>
        <begin position="172"/>
        <end position="184"/>
    </location>
</feature>
<dbReference type="Proteomes" id="UP000221080">
    <property type="component" value="Chromosome 13"/>
</dbReference>
<evidence type="ECO:0000256" key="1">
    <source>
        <dbReference type="SAM" id="MobiDB-lite"/>
    </source>
</evidence>
<accession>A0A2D0S936</accession>
<dbReference type="Gene3D" id="2.30.30.490">
    <property type="match status" value="1"/>
</dbReference>
<dbReference type="InterPro" id="IPR043151">
    <property type="entry name" value="BAH_sf"/>
</dbReference>
<feature type="compositionally biased region" description="Pro residues" evidence="1">
    <location>
        <begin position="1124"/>
        <end position="1141"/>
    </location>
</feature>
<feature type="region of interest" description="Disordered" evidence="1">
    <location>
        <begin position="1362"/>
        <end position="1393"/>
    </location>
</feature>
<feature type="region of interest" description="Disordered" evidence="1">
    <location>
        <begin position="1950"/>
        <end position="1971"/>
    </location>
</feature>
<feature type="compositionally biased region" description="Basic and acidic residues" evidence="1">
    <location>
        <begin position="266"/>
        <end position="275"/>
    </location>
</feature>
<evidence type="ECO:0000313" key="7">
    <source>
        <dbReference type="RefSeq" id="XP_053540853.1"/>
    </source>
</evidence>
<dbReference type="CTD" id="794333"/>
<feature type="region of interest" description="Disordered" evidence="1">
    <location>
        <begin position="1554"/>
        <end position="1648"/>
    </location>
</feature>
<sequence length="2716" mass="296771">MEGREFGPPPPLLTERGPLAHRAASRITAAGHAAVQHPAAFQPGKYYPSHIPIPPQSGTGLMANSSASFMGTFLASSLGSPPSHHSGPPSSPSSPPYRSGPHSSGHSQIWFPHPHEAPGYSRFSGSLAPTFLPMSPLDHHGNSSVLYGQHRFYNTSKDFYIRSLSSQPHLLSTNHNLPSLTRTAPSHPLGSCSRERDPGGGGPTQKSSKESDIGEQVISIVGKDKEKSKQEVKGRQHHDPPSPAPHHHQHLHPHHHPQLHPLGPEENPRHKDDPNHLSTCLLSTKTHNGPHTGTAVRGSSLPSCVGPGALSLGNDPKRGGGNICCKEVSGEMRISESPSDCLRHSAMLGHTHPVPYAMPPPLGLGSAVGGSWPHPIHPHHHHPHHPHPDLYCPPAPLTMSSAQDKSLAPGAGRDRKVIGPTFVPSVGPLGDKSSGPFQLGNPHCQGLRGIVDEVGGEGIVKAKASEKSSNGGKIAPPSAPPLLTPSTCHKKSSHQQQQGVYSKADKGPDWSLGPHSHLTQQAQHGHDHQPHSNLPNHSYSSEAAENSSETDAYQPSLPQGAKDGCQAKCSSYASTPPFRDCSILGSPHRIPSESKPNNESGCALQRDSQRIARVHHHQQNSKTGIQGQDSDLGPSSSFQDRRKQDADIAAQVDTGNQAGSSWEVRGQQSQPDNERRKAYDSLGTGDQGPHPFPAHQQPSIGPHGLENSAMKNLMKYSNQQPHLLSQKSPFGGLGSLKQGAANGDKNDRSERNRGSASCAHQEGKQTLPSRRASSSGENERLERAGRDSGEGEGEVRQPPVGIAVAVARQREPMCRPPDRPATHSRHGRVLPSMKVLGCQFVLLNHPSVAGIGRSVYPVEREVEEERKSISEEQLSLPPLDRERDLLLRENKDLVEFARIHPSSSCHGDLTSHLIMPGGSQLGADPSVHTHPAHHWMPRTGSPSLWIGHSYGLSHAALHQNLPPGFSAAMPSPLQPVLPLPQDPSPALVVLPTEPAAHPATHHLDVMEQQGLWPPVYGARGPASHIQHSSVYSRQFLRQQELYMLQQHQHQQHHRAAQAMELAHRQTHSQRKPEDPPIDLDEGPPEPRTLKSAKPFSYPSSSKSRSSSSPGGCASRLSPCCHSPAPRPPPKSTPCTPCPEPSPAVAAPRSPALSPHATPHLPKEAESQDKRGEGQPPQDYPHSLEPDLPPGYTYPAIAIGYKAGPSPQEVRLAEHADLEAEQAEPAEPEPQPLPLSTMEEESVCQAAKSPTSTAKVGPQVEDVQEDNRVMAEKEELYEDQKDMTCPPTSLSPPKCQHPSKSLCPNTSPIGENSQIEASNTLTPDHPSFLEVQDPAEEVKTQEDDIVNPVQDSPAASQELHSVELTEDVQEKNCTSPSTSVDLEVTQATSPSSPLSELSALGNQYPGSCIWSLELLIAAALCATRDAQMAASVAMPACITPPQNGMALLSELAELERRQQEKNGSSMKSAGEERLLIDLESLATLAAARALEVTPPVTTESFPPLRRRFNLRRKWKWTPQHEPACPVKSIMETLDREELAMRMQLAELQRRYKEKQKELTKLQRKHDHQKEDTSRSPARRGPGRPRKRKPTPGPTAPTDTVKRVKLVGAGSGLLSAEEELAGGGDKHTKRKKTSNNTYDHVGGTQVPCRQRGRPRLLSSKMAQLKQKANTKCGSKLESIFFYREKSASAEQTHRNMTGHQSETGSTDTTVHQNLDGQRIMMRRGRRAKLSHDHASSPLQTRTQQMMPNKALTNSKREVTGKDSSSLDSELSEPEEEDDGIYDIEDVPEDIKNLSSKSQLSGACAPSSSTVKLAIGQNAKSNKQRQGFGSVTALLAKGEMKHRKRAPCGPSLLSEDRNCLLVEKRRNALRWRGLSQENSLHRNKVLKCVPNSLERTARKDSVVLGKKRSCLLETVPSQIEDIHWNKKLKIKQDAKRRGMRQLLESFAAEEGFRMDDDSSFSEGEEELEEEEQHKNTVPALPNCVLTKEALRDGLKVLISKEDELLYAAYVHTLDLPDIYSIVIEGERGNRPRIYSLEQLLQEAVLDVQLETVDALTDGTRVCAYWSERSRCLYPGYVRRGGPGDEQKEGSLMVEFDDGDRGWISLPNIRLLPLGYQIYCAEPSPALLASPTRRRRKSSTQKKSSQQIDVSSEWHGNTEPGKTIKAKPGRPKSVSLSTRSGVSENVTGSAPSLLTWPSVTMSRKRPSLDLFQFNGLSRKTPKEKETDTFPLLGSTMGTPAKGIFSTSFEVDSFSSIANGFTTFGNQQLPSGLQLGQKSTSNVRGRKTGDRKEYLIKLDHEGVTSPKTKNGKALMLLGNGEFESRGGRMMKGSGTKNIDDQTSHVNCSQSMLLMKDAKRSSSHLLKGSSDMQKHSQGLGLGEYPDYVLNCHSDCLSSYSEMDEDEEDEEDARRAVMRNPRRFLSHLSISSSSSGSSSSSSSGSLSSSSACSSDNDSSYSSDEEEASQLLLQGCLSSHHAVLQQQQQQHPEPTTAPPQHSFIAKAMGVTSPKALVSNGTGKHQRRKEIPSNSMSTAQTKSSKDCPKKQKTDRPPNSSAFVPARQLWRWSGNPTQRRGLKGKARKLFYKAVVRGKDIIRVGDCAVFLSSGRPHLPYIGRIESLWESWASNMVVKVKWFYHPEETKLGKRHRDGKHALYQSCHEDENDVQTISHKCQVVSRAEYEHLSRLRKPNSNSQDLYYLAGTYDPTSGQLVTAEGVSIIC</sequence>
<feature type="region of interest" description="Disordered" evidence="1">
    <location>
        <begin position="375"/>
        <end position="441"/>
    </location>
</feature>
<feature type="compositionally biased region" description="Low complexity" evidence="1">
    <location>
        <begin position="1142"/>
        <end position="1154"/>
    </location>
</feature>
<feature type="compositionally biased region" description="Polar residues" evidence="1">
    <location>
        <begin position="1734"/>
        <end position="1751"/>
    </location>
</feature>
<dbReference type="InterPro" id="IPR001025">
    <property type="entry name" value="BAH_dom"/>
</dbReference>
<evidence type="ECO:0000259" key="2">
    <source>
        <dbReference type="PROSITE" id="PS51038"/>
    </source>
</evidence>
<protein>
    <submittedName>
        <fullName evidence="4 5">BAH and coiled-coil domain-containing protein 1 isoform X1</fullName>
    </submittedName>
</protein>
<feature type="compositionally biased region" description="Basic residues" evidence="1">
    <location>
        <begin position="245"/>
        <end position="258"/>
    </location>
</feature>
<feature type="compositionally biased region" description="Basic and acidic residues" evidence="1">
    <location>
        <begin position="744"/>
        <end position="753"/>
    </location>
</feature>
<dbReference type="GeneID" id="108274008"/>
<dbReference type="InterPro" id="IPR048924">
    <property type="entry name" value="BAHCC1-like_Tudor"/>
</dbReference>
<feature type="compositionally biased region" description="Basic residues" evidence="1">
    <location>
        <begin position="1575"/>
        <end position="1588"/>
    </location>
</feature>
<dbReference type="Pfam" id="PF24912">
    <property type="entry name" value="SH3_TNRC18"/>
    <property type="match status" value="1"/>
</dbReference>
<feature type="compositionally biased region" description="Low complexity" evidence="1">
    <location>
        <begin position="1091"/>
        <end position="1109"/>
    </location>
</feature>
<feature type="compositionally biased region" description="Acidic residues" evidence="1">
    <location>
        <begin position="1767"/>
        <end position="1779"/>
    </location>
</feature>
<name>A0A2D0S936_ICTPU</name>
<feature type="compositionally biased region" description="Low complexity" evidence="1">
    <location>
        <begin position="96"/>
        <end position="107"/>
    </location>
</feature>
<evidence type="ECO:0000313" key="3">
    <source>
        <dbReference type="Proteomes" id="UP000221080"/>
    </source>
</evidence>
<feature type="compositionally biased region" description="Low complexity" evidence="1">
    <location>
        <begin position="538"/>
        <end position="552"/>
    </location>
</feature>
<proteinExistence type="predicted"/>
<evidence type="ECO:0000313" key="8">
    <source>
        <dbReference type="RefSeq" id="XP_053540855.1"/>
    </source>
</evidence>
<dbReference type="InterPro" id="IPR052429">
    <property type="entry name" value="BAH_domain_protein"/>
</dbReference>
<organism evidence="3 6">
    <name type="scientific">Ictalurus punctatus</name>
    <name type="common">Channel catfish</name>
    <name type="synonym">Silurus punctatus</name>
    <dbReference type="NCBI Taxonomy" id="7998"/>
    <lineage>
        <taxon>Eukaryota</taxon>
        <taxon>Metazoa</taxon>
        <taxon>Chordata</taxon>
        <taxon>Craniata</taxon>
        <taxon>Vertebrata</taxon>
        <taxon>Euteleostomi</taxon>
        <taxon>Actinopterygii</taxon>
        <taxon>Neopterygii</taxon>
        <taxon>Teleostei</taxon>
        <taxon>Ostariophysi</taxon>
        <taxon>Siluriformes</taxon>
        <taxon>Ictaluridae</taxon>
        <taxon>Ictalurus</taxon>
    </lineage>
</organism>
<feature type="compositionally biased region" description="Polar residues" evidence="1">
    <location>
        <begin position="653"/>
        <end position="671"/>
    </location>
</feature>
<reference evidence="4 5" key="2">
    <citation type="submission" date="2025-04" db="UniProtKB">
        <authorList>
            <consortium name="RefSeq"/>
        </authorList>
    </citation>
    <scope>IDENTIFICATION</scope>
    <source>
        <tissue evidence="4 5">Blood</tissue>
    </source>
</reference>